<keyword evidence="11 12" id="KW-0472">Membrane</keyword>
<evidence type="ECO:0000256" key="9">
    <source>
        <dbReference type="ARBA" id="ARBA00022989"/>
    </source>
</evidence>
<feature type="binding site" evidence="12">
    <location>
        <position position="150"/>
    </location>
    <ligand>
        <name>Zn(2+)</name>
        <dbReference type="ChEBI" id="CHEBI:29105"/>
        <note>catalytic</note>
    </ligand>
</feature>
<keyword evidence="4 12" id="KW-0645">Protease</keyword>
<protein>
    <recommendedName>
        <fullName evidence="12">Protease HtpX homolog</fullName>
        <ecNumber evidence="12">3.4.24.-</ecNumber>
    </recommendedName>
</protein>
<dbReference type="CDD" id="cd07335">
    <property type="entry name" value="M48B_HtpX_like"/>
    <property type="match status" value="1"/>
</dbReference>
<dbReference type="Pfam" id="PF01435">
    <property type="entry name" value="Peptidase_M48"/>
    <property type="match status" value="1"/>
</dbReference>
<evidence type="ECO:0000256" key="5">
    <source>
        <dbReference type="ARBA" id="ARBA00022692"/>
    </source>
</evidence>
<dbReference type="PANTHER" id="PTHR43221:SF1">
    <property type="entry name" value="PROTEASE HTPX"/>
    <property type="match status" value="1"/>
</dbReference>
<evidence type="ECO:0000256" key="7">
    <source>
        <dbReference type="ARBA" id="ARBA00022801"/>
    </source>
</evidence>
<evidence type="ECO:0000256" key="8">
    <source>
        <dbReference type="ARBA" id="ARBA00022833"/>
    </source>
</evidence>
<reference evidence="14 15" key="1">
    <citation type="submission" date="2023-06" db="EMBL/GenBank/DDBJ databases">
        <title>Five Gram-positive bacteria isolated from mangrove sediments in Shenzhen, Guangdong, China.</title>
        <authorList>
            <person name="Yu S."/>
            <person name="Zheng W."/>
            <person name="Huang Y."/>
        </authorList>
    </citation>
    <scope>NUCLEOTIDE SEQUENCE [LARGE SCALE GENOMIC DNA]</scope>
    <source>
        <strain evidence="14 15">SaN35-3</strain>
    </source>
</reference>
<dbReference type="GO" id="GO:0006508">
    <property type="term" value="P:proteolysis"/>
    <property type="evidence" value="ECO:0007669"/>
    <property type="project" value="UniProtKB-KW"/>
</dbReference>
<dbReference type="RefSeq" id="WP_226538931.1">
    <property type="nucleotide sequence ID" value="NZ_CP129013.1"/>
</dbReference>
<dbReference type="InterPro" id="IPR022919">
    <property type="entry name" value="Pept_M48_protease_HtpX"/>
</dbReference>
<dbReference type="Gene3D" id="3.30.2010.10">
    <property type="entry name" value="Metalloproteases ('zincins'), catalytic domain"/>
    <property type="match status" value="1"/>
</dbReference>
<proteinExistence type="inferred from homology"/>
<feature type="transmembrane region" description="Helical" evidence="12">
    <location>
        <begin position="195"/>
        <end position="220"/>
    </location>
</feature>
<evidence type="ECO:0000256" key="2">
    <source>
        <dbReference type="ARBA" id="ARBA00009779"/>
    </source>
</evidence>
<keyword evidence="6 12" id="KW-0479">Metal-binding</keyword>
<keyword evidence="5 12" id="KW-0812">Transmembrane</keyword>
<dbReference type="PANTHER" id="PTHR43221">
    <property type="entry name" value="PROTEASE HTPX"/>
    <property type="match status" value="1"/>
</dbReference>
<evidence type="ECO:0000313" key="15">
    <source>
        <dbReference type="Proteomes" id="UP001197974"/>
    </source>
</evidence>
<keyword evidence="10 12" id="KW-0482">Metalloprotease</keyword>
<evidence type="ECO:0000256" key="3">
    <source>
        <dbReference type="ARBA" id="ARBA00022475"/>
    </source>
</evidence>
<dbReference type="EC" id="3.4.24.-" evidence="12"/>
<evidence type="ECO:0000256" key="11">
    <source>
        <dbReference type="ARBA" id="ARBA00023136"/>
    </source>
</evidence>
<comment type="similarity">
    <text evidence="2 12">Belongs to the peptidase M48B family.</text>
</comment>
<dbReference type="Proteomes" id="UP001197974">
    <property type="component" value="Chromosome"/>
</dbReference>
<feature type="domain" description="Peptidase M48" evidence="13">
    <location>
        <begin position="85"/>
        <end position="290"/>
    </location>
</feature>
<dbReference type="NCBIfam" id="NF003965">
    <property type="entry name" value="PRK05457.1"/>
    <property type="match status" value="1"/>
</dbReference>
<evidence type="ECO:0000313" key="14">
    <source>
        <dbReference type="EMBL" id="WLR43108.1"/>
    </source>
</evidence>
<keyword evidence="15" id="KW-1185">Reference proteome</keyword>
<comment type="subcellular location">
    <subcellularLocation>
        <location evidence="1 12">Cell membrane</location>
        <topology evidence="1 12">Multi-pass membrane protein</topology>
    </subcellularLocation>
</comment>
<feature type="active site" evidence="12">
    <location>
        <position position="151"/>
    </location>
</feature>
<feature type="binding site" evidence="12">
    <location>
        <position position="225"/>
    </location>
    <ligand>
        <name>Zn(2+)</name>
        <dbReference type="ChEBI" id="CHEBI:29105"/>
        <note>catalytic</note>
    </ligand>
</feature>
<evidence type="ECO:0000256" key="4">
    <source>
        <dbReference type="ARBA" id="ARBA00022670"/>
    </source>
</evidence>
<dbReference type="GO" id="GO:0008233">
    <property type="term" value="F:peptidase activity"/>
    <property type="evidence" value="ECO:0007669"/>
    <property type="project" value="UniProtKB-KW"/>
</dbReference>
<dbReference type="InterPro" id="IPR001915">
    <property type="entry name" value="Peptidase_M48"/>
</dbReference>
<keyword evidence="3 12" id="KW-1003">Cell membrane</keyword>
<gene>
    <name evidence="12 14" type="primary">htpX</name>
    <name evidence="14" type="ORF">LC087_02560</name>
</gene>
<keyword evidence="9 12" id="KW-1133">Transmembrane helix</keyword>
<keyword evidence="8 12" id="KW-0862">Zinc</keyword>
<feature type="transmembrane region" description="Helical" evidence="12">
    <location>
        <begin position="169"/>
        <end position="189"/>
    </location>
</feature>
<feature type="transmembrane region" description="Helical" evidence="12">
    <location>
        <begin position="7"/>
        <end position="32"/>
    </location>
</feature>
<dbReference type="EMBL" id="CP129013">
    <property type="protein sequence ID" value="WLR43108.1"/>
    <property type="molecule type" value="Genomic_DNA"/>
</dbReference>
<evidence type="ECO:0000256" key="6">
    <source>
        <dbReference type="ARBA" id="ARBA00022723"/>
    </source>
</evidence>
<keyword evidence="7 12" id="KW-0378">Hydrolase</keyword>
<organism evidence="14 15">
    <name type="scientific">Bacillus carboniphilus</name>
    <dbReference type="NCBI Taxonomy" id="86663"/>
    <lineage>
        <taxon>Bacteria</taxon>
        <taxon>Bacillati</taxon>
        <taxon>Bacillota</taxon>
        <taxon>Bacilli</taxon>
        <taxon>Bacillales</taxon>
        <taxon>Bacillaceae</taxon>
        <taxon>Bacillus</taxon>
    </lineage>
</organism>
<evidence type="ECO:0000259" key="13">
    <source>
        <dbReference type="Pfam" id="PF01435"/>
    </source>
</evidence>
<comment type="cofactor">
    <cofactor evidence="12">
        <name>Zn(2+)</name>
        <dbReference type="ChEBI" id="CHEBI:29105"/>
    </cofactor>
    <text evidence="12">Binds 1 zinc ion per subunit.</text>
</comment>
<accession>A0ABY9JX75</accession>
<feature type="transmembrane region" description="Helical" evidence="12">
    <location>
        <begin position="38"/>
        <end position="61"/>
    </location>
</feature>
<evidence type="ECO:0000256" key="1">
    <source>
        <dbReference type="ARBA" id="ARBA00004651"/>
    </source>
</evidence>
<evidence type="ECO:0000256" key="12">
    <source>
        <dbReference type="HAMAP-Rule" id="MF_00188"/>
    </source>
</evidence>
<name>A0ABY9JX75_9BACI</name>
<feature type="binding site" evidence="12">
    <location>
        <position position="154"/>
    </location>
    <ligand>
        <name>Zn(2+)</name>
        <dbReference type="ChEBI" id="CHEBI:29105"/>
        <note>catalytic</note>
    </ligand>
</feature>
<dbReference type="InterPro" id="IPR050083">
    <property type="entry name" value="HtpX_protease"/>
</dbReference>
<sequence>MAKRISLLILTNVLVLTTIGIVLSLIGFSGYVDGQGNLMIGPLLVFSLVIGFSGSFISLLISRWMAKKMMGVQVLNPDDQLSPMERQLVDRVHRLARAAGMTVMPEVGIYRSPEVNAFATGPSKRRSLVAVSEGLLNEMDEDAVEGVLAHEVAHIVNGDMVTMTILQGVVNTFVVFFARIAAWIVSNFVNEDLAAIVHFVAVLIFQIFFSILGSLVVFAFSRYREFHADRGGADLAGKDKMIHALESLKRYTERIDDSQDSLATLKISGKRSSIFSTHPDLNDRIRRLEAK</sequence>
<dbReference type="HAMAP" id="MF_00188">
    <property type="entry name" value="Pept_M48_protease_HtpX"/>
    <property type="match status" value="1"/>
</dbReference>
<evidence type="ECO:0000256" key="10">
    <source>
        <dbReference type="ARBA" id="ARBA00023049"/>
    </source>
</evidence>